<dbReference type="PANTHER" id="PTHR31018:SF3">
    <property type="entry name" value="RECEPTOR PROTEIN-TYROSINE KINASE"/>
    <property type="match status" value="1"/>
</dbReference>
<dbReference type="GO" id="GO:0005886">
    <property type="term" value="C:plasma membrane"/>
    <property type="evidence" value="ECO:0007669"/>
    <property type="project" value="TreeGrafter"/>
</dbReference>
<dbReference type="OrthoDB" id="536881at2759"/>
<protein>
    <submittedName>
        <fullName evidence="6">12697_t:CDS:1</fullName>
    </submittedName>
</protein>
<keyword evidence="2 5" id="KW-0732">Signal</keyword>
<evidence type="ECO:0000313" key="7">
    <source>
        <dbReference type="Proteomes" id="UP000789508"/>
    </source>
</evidence>
<keyword evidence="7" id="KW-1185">Reference proteome</keyword>
<dbReference type="Gene3D" id="3.80.10.10">
    <property type="entry name" value="Ribonuclease Inhibitor"/>
    <property type="match status" value="1"/>
</dbReference>
<reference evidence="6" key="1">
    <citation type="submission" date="2021-06" db="EMBL/GenBank/DDBJ databases">
        <authorList>
            <person name="Kallberg Y."/>
            <person name="Tangrot J."/>
            <person name="Rosling A."/>
        </authorList>
    </citation>
    <scope>NUCLEOTIDE SEQUENCE</scope>
    <source>
        <strain evidence="6">FL130A</strain>
    </source>
</reference>
<evidence type="ECO:0000256" key="2">
    <source>
        <dbReference type="ARBA" id="ARBA00022729"/>
    </source>
</evidence>
<dbReference type="EMBL" id="CAJVPS010001851">
    <property type="protein sequence ID" value="CAG8552251.1"/>
    <property type="molecule type" value="Genomic_DNA"/>
</dbReference>
<dbReference type="PANTHER" id="PTHR31018">
    <property type="entry name" value="SPORULATION-SPECIFIC PROTEIN-RELATED"/>
    <property type="match status" value="1"/>
</dbReference>
<dbReference type="SUPFAM" id="SSF52058">
    <property type="entry name" value="L domain-like"/>
    <property type="match status" value="2"/>
</dbReference>
<evidence type="ECO:0000256" key="1">
    <source>
        <dbReference type="ARBA" id="ARBA00004196"/>
    </source>
</evidence>
<keyword evidence="3" id="KW-0325">Glycoprotein</keyword>
<dbReference type="AlphaFoldDB" id="A0A9N9B3V8"/>
<feature type="signal peptide" evidence="5">
    <location>
        <begin position="1"/>
        <end position="22"/>
    </location>
</feature>
<organism evidence="6 7">
    <name type="scientific">Ambispora leptoticha</name>
    <dbReference type="NCBI Taxonomy" id="144679"/>
    <lineage>
        <taxon>Eukaryota</taxon>
        <taxon>Fungi</taxon>
        <taxon>Fungi incertae sedis</taxon>
        <taxon>Mucoromycota</taxon>
        <taxon>Glomeromycotina</taxon>
        <taxon>Glomeromycetes</taxon>
        <taxon>Archaeosporales</taxon>
        <taxon>Ambisporaceae</taxon>
        <taxon>Ambispora</taxon>
    </lineage>
</organism>
<evidence type="ECO:0000256" key="5">
    <source>
        <dbReference type="SAM" id="SignalP"/>
    </source>
</evidence>
<dbReference type="GO" id="GO:0009277">
    <property type="term" value="C:fungal-type cell wall"/>
    <property type="evidence" value="ECO:0007669"/>
    <property type="project" value="TreeGrafter"/>
</dbReference>
<dbReference type="Proteomes" id="UP000789508">
    <property type="component" value="Unassembled WGS sequence"/>
</dbReference>
<sequence length="408" mass="43622">MTLFPVLNITIAFLLIIGKTTCISAGKSIACDGVIQVHDQQDLDGLQNCPTFSGTIAIISTSLKSLIIPHVQNLRGTIDVQNNAFLEMIAVPHLKNANNFVLNENRALNIVDVPSMTQATTFNINGAPSLKSINFPSRLGQIGNLELSNTGVRELNGVDAKAINSLRLTNNANLENVSLTNTKSIGSISLSNNAKNGLHFDAQNLDELGEGEFKSLASTSLPSLTKVKSSLTFSENSMKSLEIPKLSEIGGTLKIISNDGLKSTAFPELAHIGGTLLLTNNPQLDDINGFPKLANVDAAVDVTGSFNKMSMPSLREVRGGMNVQSSSNEFKCDAINGLKGNVVKGDDDNFACASGVTSPKPRISKIKADNAKTDESKKVDEKPANKDSIIDNVEEEKKKKKKSDGDTR</sequence>
<gene>
    <name evidence="6" type="ORF">ALEPTO_LOCUS5933</name>
</gene>
<feature type="chain" id="PRO_5040333664" evidence="5">
    <location>
        <begin position="23"/>
        <end position="408"/>
    </location>
</feature>
<proteinExistence type="predicted"/>
<dbReference type="GO" id="GO:0009986">
    <property type="term" value="C:cell surface"/>
    <property type="evidence" value="ECO:0007669"/>
    <property type="project" value="TreeGrafter"/>
</dbReference>
<evidence type="ECO:0000256" key="4">
    <source>
        <dbReference type="SAM" id="MobiDB-lite"/>
    </source>
</evidence>
<dbReference type="GO" id="GO:0031505">
    <property type="term" value="P:fungal-type cell wall organization"/>
    <property type="evidence" value="ECO:0007669"/>
    <property type="project" value="TreeGrafter"/>
</dbReference>
<comment type="caution">
    <text evidence="6">The sequence shown here is derived from an EMBL/GenBank/DDBJ whole genome shotgun (WGS) entry which is preliminary data.</text>
</comment>
<dbReference type="InterPro" id="IPR032675">
    <property type="entry name" value="LRR_dom_sf"/>
</dbReference>
<evidence type="ECO:0000256" key="3">
    <source>
        <dbReference type="ARBA" id="ARBA00023180"/>
    </source>
</evidence>
<dbReference type="InterPro" id="IPR051648">
    <property type="entry name" value="CWI-Assembly_Regulator"/>
</dbReference>
<name>A0A9N9B3V8_9GLOM</name>
<feature type="compositionally biased region" description="Basic and acidic residues" evidence="4">
    <location>
        <begin position="366"/>
        <end position="389"/>
    </location>
</feature>
<feature type="region of interest" description="Disordered" evidence="4">
    <location>
        <begin position="361"/>
        <end position="408"/>
    </location>
</feature>
<evidence type="ECO:0000313" key="6">
    <source>
        <dbReference type="EMBL" id="CAG8552251.1"/>
    </source>
</evidence>
<comment type="subcellular location">
    <subcellularLocation>
        <location evidence="1">Cell envelope</location>
    </subcellularLocation>
</comment>
<accession>A0A9N9B3V8</accession>